<sequence length="274" mass="29836">MKTMTGAALWLVRLAYLTFALFPLFWLIRISLTPDNLLYSEGTTIWPSSITLANFTYVIEESPFPVFFGNTVIVSMGTAVAVTLLAAGIGYAFSRFEFAGKRALMVFLVITQLFPLVMVITPLYQLLAPIGLVNTRIGLIVVFTAFNLPFAAFLMHSFYEGIPRELEQAAMIDGCTRFQALILIILPLMLPGIGATLGFVFTAAWSELLFSLMLITSETKKTFAVGLLSFVGKSGVDWGQMMAAATLALIPPAIFFTLIQKYLVGGLTAGAVKA</sequence>
<feature type="transmembrane region" description="Helical" evidence="7">
    <location>
        <begin position="137"/>
        <end position="159"/>
    </location>
</feature>
<evidence type="ECO:0000256" key="6">
    <source>
        <dbReference type="ARBA" id="ARBA00023136"/>
    </source>
</evidence>
<evidence type="ECO:0000256" key="3">
    <source>
        <dbReference type="ARBA" id="ARBA00022475"/>
    </source>
</evidence>
<dbReference type="EMBL" id="CYPR01000199">
    <property type="protein sequence ID" value="CUH40234.1"/>
    <property type="molecule type" value="Genomic_DNA"/>
</dbReference>
<evidence type="ECO:0000259" key="8">
    <source>
        <dbReference type="PROSITE" id="PS50928"/>
    </source>
</evidence>
<dbReference type="PROSITE" id="PS50928">
    <property type="entry name" value="ABC_TM1"/>
    <property type="match status" value="1"/>
</dbReference>
<dbReference type="STRING" id="313367.JSE7799_02964"/>
<evidence type="ECO:0000256" key="4">
    <source>
        <dbReference type="ARBA" id="ARBA00022692"/>
    </source>
</evidence>
<keyword evidence="6 7" id="KW-0472">Membrane</keyword>
<dbReference type="PANTHER" id="PTHR32243:SF18">
    <property type="entry name" value="INNER MEMBRANE ABC TRANSPORTER PERMEASE PROTEIN YCJP"/>
    <property type="match status" value="1"/>
</dbReference>
<evidence type="ECO:0000313" key="9">
    <source>
        <dbReference type="EMBL" id="CUH40234.1"/>
    </source>
</evidence>
<keyword evidence="5 7" id="KW-1133">Transmembrane helix</keyword>
<feature type="transmembrane region" description="Helical" evidence="7">
    <location>
        <begin position="7"/>
        <end position="28"/>
    </location>
</feature>
<proteinExistence type="inferred from homology"/>
<dbReference type="SUPFAM" id="SSF161098">
    <property type="entry name" value="MetI-like"/>
    <property type="match status" value="1"/>
</dbReference>
<keyword evidence="10" id="KW-1185">Reference proteome</keyword>
<dbReference type="InterPro" id="IPR000515">
    <property type="entry name" value="MetI-like"/>
</dbReference>
<keyword evidence="3" id="KW-1003">Cell membrane</keyword>
<feature type="transmembrane region" description="Helical" evidence="7">
    <location>
        <begin position="180"/>
        <end position="205"/>
    </location>
</feature>
<dbReference type="AlphaFoldDB" id="A0A0M7BEI1"/>
<dbReference type="InterPro" id="IPR035906">
    <property type="entry name" value="MetI-like_sf"/>
</dbReference>
<dbReference type="CDD" id="cd06261">
    <property type="entry name" value="TM_PBP2"/>
    <property type="match status" value="1"/>
</dbReference>
<dbReference type="GO" id="GO:0005886">
    <property type="term" value="C:plasma membrane"/>
    <property type="evidence" value="ECO:0007669"/>
    <property type="project" value="UniProtKB-SubCell"/>
</dbReference>
<feature type="domain" description="ABC transmembrane type-1" evidence="8">
    <location>
        <begin position="68"/>
        <end position="259"/>
    </location>
</feature>
<feature type="transmembrane region" description="Helical" evidence="7">
    <location>
        <begin position="105"/>
        <end position="125"/>
    </location>
</feature>
<protein>
    <submittedName>
        <fullName evidence="9">Trehalose transport system permease protein SugB</fullName>
    </submittedName>
</protein>
<evidence type="ECO:0000256" key="7">
    <source>
        <dbReference type="RuleBase" id="RU363032"/>
    </source>
</evidence>
<evidence type="ECO:0000256" key="5">
    <source>
        <dbReference type="ARBA" id="ARBA00022989"/>
    </source>
</evidence>
<dbReference type="OrthoDB" id="9815445at2"/>
<reference evidence="9 10" key="1">
    <citation type="submission" date="2015-09" db="EMBL/GenBank/DDBJ databases">
        <authorList>
            <person name="Jackson K.R."/>
            <person name="Lunt B.L."/>
            <person name="Fisher J.N.B."/>
            <person name="Gardner A.V."/>
            <person name="Bailey M.E."/>
            <person name="Deus L.M."/>
            <person name="Earl A.S."/>
            <person name="Gibby P.D."/>
            <person name="Hartmann K.A."/>
            <person name="Liu J.E."/>
            <person name="Manci A.M."/>
            <person name="Nielsen D.A."/>
            <person name="Solomon M.B."/>
            <person name="Breakwell D.P."/>
            <person name="Burnett S.H."/>
            <person name="Grose J.H."/>
        </authorList>
    </citation>
    <scope>NUCLEOTIDE SEQUENCE [LARGE SCALE GENOMIC DNA]</scope>
    <source>
        <strain evidence="9 10">CECT 7799</strain>
    </source>
</reference>
<dbReference type="Gene3D" id="1.10.3720.10">
    <property type="entry name" value="MetI-like"/>
    <property type="match status" value="1"/>
</dbReference>
<dbReference type="PANTHER" id="PTHR32243">
    <property type="entry name" value="MALTOSE TRANSPORT SYSTEM PERMEASE-RELATED"/>
    <property type="match status" value="1"/>
</dbReference>
<keyword evidence="2 7" id="KW-0813">Transport</keyword>
<dbReference type="InterPro" id="IPR050901">
    <property type="entry name" value="BP-dep_ABC_trans_perm"/>
</dbReference>
<organism evidence="9 10">
    <name type="scientific">Jannaschia seosinensis</name>
    <dbReference type="NCBI Taxonomy" id="313367"/>
    <lineage>
        <taxon>Bacteria</taxon>
        <taxon>Pseudomonadati</taxon>
        <taxon>Pseudomonadota</taxon>
        <taxon>Alphaproteobacteria</taxon>
        <taxon>Rhodobacterales</taxon>
        <taxon>Roseobacteraceae</taxon>
        <taxon>Jannaschia</taxon>
    </lineage>
</organism>
<comment type="subcellular location">
    <subcellularLocation>
        <location evidence="1 7">Cell membrane</location>
        <topology evidence="1 7">Multi-pass membrane protein</topology>
    </subcellularLocation>
</comment>
<name>A0A0M7BEI1_9RHOB</name>
<evidence type="ECO:0000256" key="1">
    <source>
        <dbReference type="ARBA" id="ARBA00004651"/>
    </source>
</evidence>
<evidence type="ECO:0000256" key="2">
    <source>
        <dbReference type="ARBA" id="ARBA00022448"/>
    </source>
</evidence>
<keyword evidence="4 7" id="KW-0812">Transmembrane</keyword>
<dbReference type="RefSeq" id="WP_055664301.1">
    <property type="nucleotide sequence ID" value="NZ_CYPR01000199.1"/>
</dbReference>
<comment type="similarity">
    <text evidence="7">Belongs to the binding-protein-dependent transport system permease family.</text>
</comment>
<dbReference type="Pfam" id="PF00528">
    <property type="entry name" value="BPD_transp_1"/>
    <property type="match status" value="1"/>
</dbReference>
<accession>A0A0M7BEI1</accession>
<dbReference type="GO" id="GO:0055085">
    <property type="term" value="P:transmembrane transport"/>
    <property type="evidence" value="ECO:0007669"/>
    <property type="project" value="InterPro"/>
</dbReference>
<dbReference type="Proteomes" id="UP000049455">
    <property type="component" value="Unassembled WGS sequence"/>
</dbReference>
<feature type="transmembrane region" description="Helical" evidence="7">
    <location>
        <begin position="72"/>
        <end position="93"/>
    </location>
</feature>
<feature type="transmembrane region" description="Helical" evidence="7">
    <location>
        <begin position="238"/>
        <end position="259"/>
    </location>
</feature>
<gene>
    <name evidence="9" type="primary">sugB_2</name>
    <name evidence="9" type="ORF">JSE7799_02964</name>
</gene>
<evidence type="ECO:0000313" key="10">
    <source>
        <dbReference type="Proteomes" id="UP000049455"/>
    </source>
</evidence>